<reference evidence="9" key="2">
    <citation type="submission" date="2025-09" db="UniProtKB">
        <authorList>
            <consortium name="Ensembl"/>
        </authorList>
    </citation>
    <scope>IDENTIFICATION</scope>
</reference>
<evidence type="ECO:0000313" key="10">
    <source>
        <dbReference type="Proteomes" id="UP000264820"/>
    </source>
</evidence>
<dbReference type="InterPro" id="IPR001606">
    <property type="entry name" value="ARID_dom"/>
</dbReference>
<feature type="compositionally biased region" description="Basic and acidic residues" evidence="7">
    <location>
        <begin position="146"/>
        <end position="155"/>
    </location>
</feature>
<feature type="region of interest" description="Disordered" evidence="7">
    <location>
        <begin position="230"/>
        <end position="349"/>
    </location>
</feature>
<keyword evidence="5" id="KW-0804">Transcription</keyword>
<keyword evidence="6" id="KW-0539">Nucleus</keyword>
<organism evidence="9 10">
    <name type="scientific">Hippocampus comes</name>
    <name type="common">Tiger tail seahorse</name>
    <dbReference type="NCBI Taxonomy" id="109280"/>
    <lineage>
        <taxon>Eukaryota</taxon>
        <taxon>Metazoa</taxon>
        <taxon>Chordata</taxon>
        <taxon>Craniata</taxon>
        <taxon>Vertebrata</taxon>
        <taxon>Euteleostomi</taxon>
        <taxon>Actinopterygii</taxon>
        <taxon>Neopterygii</taxon>
        <taxon>Teleostei</taxon>
        <taxon>Neoteleostei</taxon>
        <taxon>Acanthomorphata</taxon>
        <taxon>Syngnathiaria</taxon>
        <taxon>Syngnathiformes</taxon>
        <taxon>Syngnathoidei</taxon>
        <taxon>Syngnathidae</taxon>
        <taxon>Hippocampus</taxon>
    </lineage>
</organism>
<evidence type="ECO:0000256" key="4">
    <source>
        <dbReference type="ARBA" id="ARBA00023159"/>
    </source>
</evidence>
<dbReference type="CDD" id="cd16869">
    <property type="entry name" value="ARID_ARID5"/>
    <property type="match status" value="1"/>
</dbReference>
<dbReference type="GO" id="GO:0005634">
    <property type="term" value="C:nucleus"/>
    <property type="evidence" value="ECO:0007669"/>
    <property type="project" value="UniProtKB-SubCell"/>
</dbReference>
<dbReference type="GO" id="GO:0006357">
    <property type="term" value="P:regulation of transcription by RNA polymerase II"/>
    <property type="evidence" value="ECO:0007669"/>
    <property type="project" value="TreeGrafter"/>
</dbReference>
<dbReference type="GO" id="GO:0000976">
    <property type="term" value="F:transcription cis-regulatory region binding"/>
    <property type="evidence" value="ECO:0007669"/>
    <property type="project" value="TreeGrafter"/>
</dbReference>
<dbReference type="Ensembl" id="ENSHCOT00000012409.1">
    <property type="protein sequence ID" value="ENSHCOP00000017975.1"/>
    <property type="gene ID" value="ENSHCOG00000002194.1"/>
</dbReference>
<dbReference type="Gene3D" id="1.10.150.60">
    <property type="entry name" value="ARID DNA-binding domain"/>
    <property type="match status" value="1"/>
</dbReference>
<dbReference type="PROSITE" id="PS51011">
    <property type="entry name" value="ARID"/>
    <property type="match status" value="1"/>
</dbReference>
<feature type="compositionally biased region" description="Basic and acidic residues" evidence="7">
    <location>
        <begin position="320"/>
        <end position="346"/>
    </location>
</feature>
<sequence>YSDRASASANCCFQDIFLLLHIEEKLFVSSLHSFMKERGSPIERIPHLGFKQIDLWMIFKAVEKLGGYNSVTARRLWKKVYDELGGSPGSTSAATCTRRHYERLVLPYERHLKGEDDKPLPLSKPRKPYKRNSGGKIKAAWKGKRSKTDREKDSEVSTCHAASRSGAVVHPDSALWSANTDRHQPQVPLAPDLYAYSHLLHSPATTAWPANISSAVGEVISPLEKKKRVAQASLRADPQGESDRASVIHRSTSPASGSHKCDSSDSSPRPLSSSSFSSRSPSLCSISSEDEQNSAPSSDLAPDCFIRNDDTPRGQTSKDTTGERKDRDQVNSSKDKNHMREPKASTKDLTYSFHSSTKLKSDCVPTSSSGFIKVLTKSAQLPRPAPIWPGHRIQHGALTHHSKSLKNIPPDSLPSWETFRAMPTKFPPTQQRPSHATYITPSYNMSARDSHLQTTLQQTAFLPRMRIPQSQVPYRHLPVSTPHSALIYPYPYTIPLWGPRTSYTIPTFYTQHKL</sequence>
<comment type="subcellular location">
    <subcellularLocation>
        <location evidence="1">Nucleus</location>
    </subcellularLocation>
</comment>
<proteinExistence type="predicted"/>
<dbReference type="PANTHER" id="PTHR13964:SF25">
    <property type="entry name" value="AT-RICH INTERACTIVE DOMAIN-CONTAINING PROTEIN 5A"/>
    <property type="match status" value="1"/>
</dbReference>
<reference evidence="9" key="1">
    <citation type="submission" date="2025-08" db="UniProtKB">
        <authorList>
            <consortium name="Ensembl"/>
        </authorList>
    </citation>
    <scope>IDENTIFICATION</scope>
</reference>
<dbReference type="STRING" id="109280.ENSHCOP00000017975"/>
<dbReference type="Proteomes" id="UP000264820">
    <property type="component" value="Unplaced"/>
</dbReference>
<keyword evidence="10" id="KW-1185">Reference proteome</keyword>
<dbReference type="PANTHER" id="PTHR13964">
    <property type="entry name" value="RBP-RELATED"/>
    <property type="match status" value="1"/>
</dbReference>
<evidence type="ECO:0000256" key="5">
    <source>
        <dbReference type="ARBA" id="ARBA00023163"/>
    </source>
</evidence>
<dbReference type="GeneTree" id="ENSGT00940000163584"/>
<evidence type="ECO:0000256" key="6">
    <source>
        <dbReference type="ARBA" id="ARBA00023242"/>
    </source>
</evidence>
<name>A0A3Q3DQJ1_HIPCM</name>
<feature type="domain" description="ARID" evidence="8">
    <location>
        <begin position="21"/>
        <end position="113"/>
    </location>
</feature>
<keyword evidence="3" id="KW-0238">DNA-binding</keyword>
<dbReference type="InterPro" id="IPR036431">
    <property type="entry name" value="ARID_dom_sf"/>
</dbReference>
<dbReference type="FunFam" id="1.10.150.60:FF:000004">
    <property type="entry name" value="AT-rich interactive domain-containing protein 5B"/>
    <property type="match status" value="1"/>
</dbReference>
<evidence type="ECO:0000259" key="8">
    <source>
        <dbReference type="PROSITE" id="PS51011"/>
    </source>
</evidence>
<keyword evidence="2" id="KW-0805">Transcription regulation</keyword>
<dbReference type="SMART" id="SM01014">
    <property type="entry name" value="ARID"/>
    <property type="match status" value="1"/>
</dbReference>
<dbReference type="InterPro" id="IPR051232">
    <property type="entry name" value="ARID/SWI1_ChromRemod"/>
</dbReference>
<dbReference type="SMART" id="SM00501">
    <property type="entry name" value="BRIGHT"/>
    <property type="match status" value="1"/>
</dbReference>
<dbReference type="Pfam" id="PF01388">
    <property type="entry name" value="ARID"/>
    <property type="match status" value="1"/>
</dbReference>
<feature type="compositionally biased region" description="Low complexity" evidence="7">
    <location>
        <begin position="264"/>
        <end position="287"/>
    </location>
</feature>
<evidence type="ECO:0000256" key="1">
    <source>
        <dbReference type="ARBA" id="ARBA00004123"/>
    </source>
</evidence>
<accession>A0A3Q3DQJ1</accession>
<evidence type="ECO:0000256" key="3">
    <source>
        <dbReference type="ARBA" id="ARBA00023125"/>
    </source>
</evidence>
<dbReference type="SUPFAM" id="SSF46774">
    <property type="entry name" value="ARID-like"/>
    <property type="match status" value="1"/>
</dbReference>
<evidence type="ECO:0000313" key="9">
    <source>
        <dbReference type="Ensembl" id="ENSHCOP00000017975.1"/>
    </source>
</evidence>
<evidence type="ECO:0000256" key="2">
    <source>
        <dbReference type="ARBA" id="ARBA00023015"/>
    </source>
</evidence>
<dbReference type="AlphaFoldDB" id="A0A3Q3DQJ1"/>
<feature type="region of interest" description="Disordered" evidence="7">
    <location>
        <begin position="115"/>
        <end position="165"/>
    </location>
</feature>
<keyword evidence="4" id="KW-0010">Activator</keyword>
<evidence type="ECO:0000256" key="7">
    <source>
        <dbReference type="SAM" id="MobiDB-lite"/>
    </source>
</evidence>
<protein>
    <submittedName>
        <fullName evidence="9">AT-rich interactive domain 5A</fullName>
    </submittedName>
</protein>